<evidence type="ECO:0000313" key="4">
    <source>
        <dbReference type="EMBL" id="KAA5803919.1"/>
    </source>
</evidence>
<dbReference type="Proteomes" id="UP000325122">
    <property type="component" value="Unassembled WGS sequence"/>
</dbReference>
<keyword evidence="1" id="KW-0479">Metal-binding</keyword>
<dbReference type="PANTHER" id="PTHR35303:SF5">
    <property type="entry name" value="OS02G0197800 PROTEIN"/>
    <property type="match status" value="1"/>
</dbReference>
<reference evidence="4 5" key="1">
    <citation type="submission" date="2019-09" db="EMBL/GenBank/DDBJ databases">
        <authorList>
            <person name="Kevbrin V."/>
            <person name="Grouzdev D.S."/>
        </authorList>
    </citation>
    <scope>NUCLEOTIDE SEQUENCE [LARGE SCALE GENOMIC DNA]</scope>
    <source>
        <strain evidence="4 5">G-192</strain>
    </source>
</reference>
<accession>A0A5M6ZGR3</accession>
<name>A0A5M6ZGR3_9PROT</name>
<proteinExistence type="predicted"/>
<dbReference type="RefSeq" id="WP_150023186.1">
    <property type="nucleotide sequence ID" value="NZ_VWOJ01000002.1"/>
</dbReference>
<keyword evidence="2" id="KW-0408">Iron</keyword>
<evidence type="ECO:0000313" key="5">
    <source>
        <dbReference type="Proteomes" id="UP000325122"/>
    </source>
</evidence>
<evidence type="ECO:0000256" key="2">
    <source>
        <dbReference type="ARBA" id="ARBA00023004"/>
    </source>
</evidence>
<gene>
    <name evidence="4" type="ORF">F1654_08980</name>
</gene>
<sequence>MTGSGPWPETLVFRAAARALEVRFDDGETLAIPFELLRVESPSAEVQGHGPHQKKLVAGKSRVQVTAAEPVGRYAVRLTFDDGHASGIYSWRYLRELGENAGDLMDAYARRLQAAGLAR</sequence>
<keyword evidence="5" id="KW-1185">Reference proteome</keyword>
<organism evidence="4 5">
    <name type="scientific">Alkalicaulis satelles</name>
    <dbReference type="NCBI Taxonomy" id="2609175"/>
    <lineage>
        <taxon>Bacteria</taxon>
        <taxon>Pseudomonadati</taxon>
        <taxon>Pseudomonadota</taxon>
        <taxon>Alphaproteobacteria</taxon>
        <taxon>Maricaulales</taxon>
        <taxon>Maricaulaceae</taxon>
        <taxon>Alkalicaulis</taxon>
    </lineage>
</organism>
<evidence type="ECO:0000259" key="3">
    <source>
        <dbReference type="Pfam" id="PF06155"/>
    </source>
</evidence>
<dbReference type="PANTHER" id="PTHR35303">
    <property type="entry name" value="OS02G0197800 PROTEIN"/>
    <property type="match status" value="1"/>
</dbReference>
<dbReference type="Pfam" id="PF06155">
    <property type="entry name" value="GBBH-like_N"/>
    <property type="match status" value="1"/>
</dbReference>
<comment type="caution">
    <text evidence="4">The sequence shown here is derived from an EMBL/GenBank/DDBJ whole genome shotgun (WGS) entry which is preliminary data.</text>
</comment>
<dbReference type="GO" id="GO:0046872">
    <property type="term" value="F:metal ion binding"/>
    <property type="evidence" value="ECO:0007669"/>
    <property type="project" value="UniProtKB-KW"/>
</dbReference>
<dbReference type="EMBL" id="VWOJ01000002">
    <property type="protein sequence ID" value="KAA5803919.1"/>
    <property type="molecule type" value="Genomic_DNA"/>
</dbReference>
<dbReference type="Gene3D" id="3.30.2020.30">
    <property type="match status" value="1"/>
</dbReference>
<dbReference type="InterPro" id="IPR010376">
    <property type="entry name" value="GBBH-like_N"/>
</dbReference>
<protein>
    <submittedName>
        <fullName evidence="4">DUF971 domain-containing protein</fullName>
    </submittedName>
</protein>
<dbReference type="AlphaFoldDB" id="A0A5M6ZGR3"/>
<dbReference type="InterPro" id="IPR038492">
    <property type="entry name" value="GBBH-like_N_sf"/>
</dbReference>
<feature type="domain" description="Gamma-butyrobetaine hydroxylase-like N-terminal" evidence="3">
    <location>
        <begin position="15"/>
        <end position="95"/>
    </location>
</feature>
<evidence type="ECO:0000256" key="1">
    <source>
        <dbReference type="ARBA" id="ARBA00022723"/>
    </source>
</evidence>